<accession>A0A918EXF2</accession>
<reference evidence="6" key="1">
    <citation type="journal article" date="2014" name="Int. J. Syst. Evol. Microbiol.">
        <title>Complete genome sequence of Corynebacterium casei LMG S-19264T (=DSM 44701T), isolated from a smear-ripened cheese.</title>
        <authorList>
            <consortium name="US DOE Joint Genome Institute (JGI-PGF)"/>
            <person name="Walter F."/>
            <person name="Albersmeier A."/>
            <person name="Kalinowski J."/>
            <person name="Ruckert C."/>
        </authorList>
    </citation>
    <scope>NUCLEOTIDE SEQUENCE</scope>
    <source>
        <strain evidence="6">JCM 3131</strain>
    </source>
</reference>
<evidence type="ECO:0000259" key="4">
    <source>
        <dbReference type="SMART" id="SM00644"/>
    </source>
</evidence>
<keyword evidence="3" id="KW-0732">Signal</keyword>
<dbReference type="EMBL" id="BMQK01000014">
    <property type="protein sequence ID" value="GGQ76147.1"/>
    <property type="molecule type" value="Genomic_DNA"/>
</dbReference>
<dbReference type="PANTHER" id="PTHR11022:SF41">
    <property type="entry name" value="PEPTIDOGLYCAN-RECOGNITION PROTEIN LC-RELATED"/>
    <property type="match status" value="1"/>
</dbReference>
<dbReference type="PANTHER" id="PTHR11022">
    <property type="entry name" value="PEPTIDOGLYCAN RECOGNITION PROTEIN"/>
    <property type="match status" value="1"/>
</dbReference>
<dbReference type="GO" id="GO:0008745">
    <property type="term" value="F:N-acetylmuramoyl-L-alanine amidase activity"/>
    <property type="evidence" value="ECO:0007669"/>
    <property type="project" value="InterPro"/>
</dbReference>
<dbReference type="SMART" id="SM00701">
    <property type="entry name" value="PGRP"/>
    <property type="match status" value="1"/>
</dbReference>
<evidence type="ECO:0000259" key="5">
    <source>
        <dbReference type="SMART" id="SM00701"/>
    </source>
</evidence>
<dbReference type="InterPro" id="IPR002502">
    <property type="entry name" value="Amidase_domain"/>
</dbReference>
<feature type="domain" description="Peptidoglycan recognition protein family" evidence="5">
    <location>
        <begin position="187"/>
        <end position="341"/>
    </location>
</feature>
<feature type="domain" description="N-acetylmuramoyl-L-alanine amidase" evidence="4">
    <location>
        <begin position="206"/>
        <end position="370"/>
    </location>
</feature>
<feature type="chain" id="PRO_5039698607" description="N-acetylmuramoyl-L-alanine amidase" evidence="3">
    <location>
        <begin position="37"/>
        <end position="404"/>
    </location>
</feature>
<dbReference type="InterPro" id="IPR006311">
    <property type="entry name" value="TAT_signal"/>
</dbReference>
<name>A0A918EXF2_9ACTN</name>
<dbReference type="SUPFAM" id="SSF55846">
    <property type="entry name" value="N-acetylmuramoyl-L-alanine amidase-like"/>
    <property type="match status" value="1"/>
</dbReference>
<evidence type="ECO:0000313" key="7">
    <source>
        <dbReference type="Proteomes" id="UP000620156"/>
    </source>
</evidence>
<organism evidence="6 7">
    <name type="scientific">Streptomyces ruber</name>
    <dbReference type="NCBI Taxonomy" id="83378"/>
    <lineage>
        <taxon>Bacteria</taxon>
        <taxon>Bacillati</taxon>
        <taxon>Actinomycetota</taxon>
        <taxon>Actinomycetes</taxon>
        <taxon>Kitasatosporales</taxon>
        <taxon>Streptomycetaceae</taxon>
        <taxon>Streptomyces</taxon>
    </lineage>
</organism>
<proteinExistence type="inferred from homology"/>
<keyword evidence="7" id="KW-1185">Reference proteome</keyword>
<protein>
    <recommendedName>
        <fullName evidence="8">N-acetylmuramoyl-L-alanine amidase</fullName>
    </recommendedName>
</protein>
<dbReference type="SMART" id="SM00644">
    <property type="entry name" value="Ami_2"/>
    <property type="match status" value="1"/>
</dbReference>
<gene>
    <name evidence="6" type="ORF">GCM10010145_52390</name>
</gene>
<comment type="caution">
    <text evidence="6">The sequence shown here is derived from an EMBL/GenBank/DDBJ whole genome shotgun (WGS) entry which is preliminary data.</text>
</comment>
<evidence type="ECO:0000256" key="2">
    <source>
        <dbReference type="SAM" id="MobiDB-lite"/>
    </source>
</evidence>
<dbReference type="Gene3D" id="3.40.80.10">
    <property type="entry name" value="Peptidoglycan recognition protein-like"/>
    <property type="match status" value="1"/>
</dbReference>
<feature type="signal peptide" evidence="3">
    <location>
        <begin position="1"/>
        <end position="36"/>
    </location>
</feature>
<evidence type="ECO:0008006" key="8">
    <source>
        <dbReference type="Google" id="ProtNLM"/>
    </source>
</evidence>
<dbReference type="InterPro" id="IPR015510">
    <property type="entry name" value="PGRP"/>
</dbReference>
<evidence type="ECO:0000256" key="3">
    <source>
        <dbReference type="SAM" id="SignalP"/>
    </source>
</evidence>
<dbReference type="Pfam" id="PF01510">
    <property type="entry name" value="Amidase_2"/>
    <property type="match status" value="1"/>
</dbReference>
<dbReference type="GO" id="GO:0008270">
    <property type="term" value="F:zinc ion binding"/>
    <property type="evidence" value="ECO:0007669"/>
    <property type="project" value="InterPro"/>
</dbReference>
<comment type="similarity">
    <text evidence="1">Belongs to the N-acetylmuramoyl-L-alanine amidase 2 family.</text>
</comment>
<dbReference type="CDD" id="cd06583">
    <property type="entry name" value="PGRP"/>
    <property type="match status" value="1"/>
</dbReference>
<evidence type="ECO:0000313" key="6">
    <source>
        <dbReference type="EMBL" id="GGQ76147.1"/>
    </source>
</evidence>
<reference evidence="6" key="2">
    <citation type="submission" date="2020-09" db="EMBL/GenBank/DDBJ databases">
        <authorList>
            <person name="Sun Q."/>
            <person name="Ohkuma M."/>
        </authorList>
    </citation>
    <scope>NUCLEOTIDE SEQUENCE</scope>
    <source>
        <strain evidence="6">JCM 3131</strain>
    </source>
</reference>
<sequence>MHSLHRSTSGLTRRTTLNTAAAAVAGLALGSTQAAALGGDGRSTAADAPSGDSGRQARFPTTRVRRAAGADALGASVDFSFNYLSVGWTGVPRGGQVRFRGADGRLGAWQALSAGCAAGPDGATPAVRRADGTRPVQVLAAAPAGARGYELRVPDGATDVRAAVLDTAGGPARTVHVPAEPQWLLDVPYLTRAQWGADESLRFLPDGTENSPPAYYPAQVMTVHHTAGLNGDPDPAATVRAVYAQHAVVNDWGDIGYHFLVDEAGVIYEGRWSGTDGIAAHDAEGNLVTGFHTAGYNSGSLGVALLGTYDSATPTPEARASLTSVLAAYAKYHGFDARANVTFVNPVSGVTKDNPMLSGHRDWLSTECPGGVLHADLPRLREDVVRRQAYRRVRELPLPIRPRP</sequence>
<feature type="region of interest" description="Disordered" evidence="2">
    <location>
        <begin position="38"/>
        <end position="59"/>
    </location>
</feature>
<dbReference type="PROSITE" id="PS51318">
    <property type="entry name" value="TAT"/>
    <property type="match status" value="1"/>
</dbReference>
<dbReference type="InterPro" id="IPR036505">
    <property type="entry name" value="Amidase/PGRP_sf"/>
</dbReference>
<dbReference type="GO" id="GO:0009253">
    <property type="term" value="P:peptidoglycan catabolic process"/>
    <property type="evidence" value="ECO:0007669"/>
    <property type="project" value="InterPro"/>
</dbReference>
<dbReference type="AlphaFoldDB" id="A0A918EXF2"/>
<dbReference type="Proteomes" id="UP000620156">
    <property type="component" value="Unassembled WGS sequence"/>
</dbReference>
<evidence type="ECO:0000256" key="1">
    <source>
        <dbReference type="ARBA" id="ARBA00007553"/>
    </source>
</evidence>
<dbReference type="InterPro" id="IPR006619">
    <property type="entry name" value="PGRP_domain_met/bac"/>
</dbReference>